<feature type="non-terminal residue" evidence="1">
    <location>
        <position position="112"/>
    </location>
</feature>
<accession>A0A2H0BS85</accession>
<dbReference type="PANTHER" id="PTHR34387:SF2">
    <property type="entry name" value="SLR1258 PROTEIN"/>
    <property type="match status" value="1"/>
</dbReference>
<evidence type="ECO:0000313" key="2">
    <source>
        <dbReference type="Proteomes" id="UP000231581"/>
    </source>
</evidence>
<name>A0A2H0BS85_9BACT</name>
<dbReference type="AlphaFoldDB" id="A0A2H0BS85"/>
<dbReference type="PANTHER" id="PTHR34387">
    <property type="entry name" value="SLR1258 PROTEIN"/>
    <property type="match status" value="1"/>
</dbReference>
<dbReference type="EMBL" id="PCSZ01000051">
    <property type="protein sequence ID" value="PIP60546.1"/>
    <property type="molecule type" value="Genomic_DNA"/>
</dbReference>
<dbReference type="InterPro" id="IPR007497">
    <property type="entry name" value="SIMPL/DUF541"/>
</dbReference>
<organism evidence="1 2">
    <name type="scientific">Candidatus Uhrbacteria bacterium CG22_combo_CG10-13_8_21_14_all_47_17</name>
    <dbReference type="NCBI Taxonomy" id="1975041"/>
    <lineage>
        <taxon>Bacteria</taxon>
        <taxon>Candidatus Uhriibacteriota</taxon>
    </lineage>
</organism>
<evidence type="ECO:0000313" key="1">
    <source>
        <dbReference type="EMBL" id="PIP60546.1"/>
    </source>
</evidence>
<comment type="caution">
    <text evidence="1">The sequence shown here is derived from an EMBL/GenBank/DDBJ whole genome shotgun (WGS) entry which is preliminary data.</text>
</comment>
<dbReference type="Pfam" id="PF04402">
    <property type="entry name" value="SIMPL"/>
    <property type="match status" value="1"/>
</dbReference>
<reference evidence="1 2" key="1">
    <citation type="submission" date="2017-09" db="EMBL/GenBank/DDBJ databases">
        <title>Depth-based differentiation of microbial function through sediment-hosted aquifers and enrichment of novel symbionts in the deep terrestrial subsurface.</title>
        <authorList>
            <person name="Probst A.J."/>
            <person name="Ladd B."/>
            <person name="Jarett J.K."/>
            <person name="Geller-Mcgrath D.E."/>
            <person name="Sieber C.M."/>
            <person name="Emerson J.B."/>
            <person name="Anantharaman K."/>
            <person name="Thomas B.C."/>
            <person name="Malmstrom R."/>
            <person name="Stieglmeier M."/>
            <person name="Klingl A."/>
            <person name="Woyke T."/>
            <person name="Ryan C.M."/>
            <person name="Banfield J.F."/>
        </authorList>
    </citation>
    <scope>NUCLEOTIDE SEQUENCE [LARGE SCALE GENOMIC DNA]</scope>
    <source>
        <strain evidence="1">CG22_combo_CG10-13_8_21_14_all_47_17</strain>
    </source>
</reference>
<sequence>MFSNLKKTPLFAVLLALLFIALTAFVSVLTAKGIAEFQQVGHAPRAQDTFTIDGEGKVTGTPDLARVDIGLYTEGDDVPSAQNANTQKVNAMLAALKDLGIDQADIQTSNYT</sequence>
<dbReference type="InterPro" id="IPR052022">
    <property type="entry name" value="26kDa_periplasmic_antigen"/>
</dbReference>
<proteinExistence type="predicted"/>
<dbReference type="Gene3D" id="3.30.70.2970">
    <property type="entry name" value="Protein of unknown function (DUF541), domain 2"/>
    <property type="match status" value="1"/>
</dbReference>
<gene>
    <name evidence="1" type="ORF">COX00_02645</name>
</gene>
<protein>
    <submittedName>
        <fullName evidence="1">Uncharacterized protein</fullName>
    </submittedName>
</protein>
<dbReference type="Proteomes" id="UP000231581">
    <property type="component" value="Unassembled WGS sequence"/>
</dbReference>
<dbReference type="GO" id="GO:0006974">
    <property type="term" value="P:DNA damage response"/>
    <property type="evidence" value="ECO:0007669"/>
    <property type="project" value="TreeGrafter"/>
</dbReference>